<dbReference type="InterPro" id="IPR000073">
    <property type="entry name" value="AB_hydrolase_1"/>
</dbReference>
<dbReference type="GO" id="GO:0080032">
    <property type="term" value="F:methyl jasmonate esterase activity"/>
    <property type="evidence" value="ECO:0007669"/>
    <property type="project" value="TreeGrafter"/>
</dbReference>
<accession>A0A1W6ZZ42</accession>
<dbReference type="PANTHER" id="PTHR10992">
    <property type="entry name" value="METHYLESTERASE FAMILY MEMBER"/>
    <property type="match status" value="1"/>
</dbReference>
<dbReference type="KEGG" id="psin:CAK95_28540"/>
<feature type="domain" description="AB hydrolase-1" evidence="1">
    <location>
        <begin position="45"/>
        <end position="275"/>
    </location>
</feature>
<proteinExistence type="predicted"/>
<dbReference type="SUPFAM" id="SSF53474">
    <property type="entry name" value="alpha/beta-Hydrolases"/>
    <property type="match status" value="1"/>
</dbReference>
<dbReference type="InterPro" id="IPR029058">
    <property type="entry name" value="AB_hydrolase_fold"/>
</dbReference>
<dbReference type="PANTHER" id="PTHR10992:SF1032">
    <property type="entry name" value="METHYLESTERASE 17"/>
    <property type="match status" value="1"/>
</dbReference>
<dbReference type="STRING" id="1235591.CAK95_28540"/>
<dbReference type="GO" id="GO:0080030">
    <property type="term" value="F:methyl indole-3-acetate esterase activity"/>
    <property type="evidence" value="ECO:0007669"/>
    <property type="project" value="TreeGrafter"/>
</dbReference>
<gene>
    <name evidence="2" type="ORF">CAK95_28540</name>
</gene>
<dbReference type="GO" id="GO:0009696">
    <property type="term" value="P:salicylic acid metabolic process"/>
    <property type="evidence" value="ECO:0007669"/>
    <property type="project" value="TreeGrafter"/>
</dbReference>
<sequence length="291" mass="31816">MSNPSIHPLRSSSICETCTNGPISKGRSNVKSDVVAGTSPRFTFILVHGAWQGAWAWETIVPRLRTAGYEAIAADLPGDGHDNTPPNEVNLALYAAKVANLIDTIEGPVILVGHSMGGVSVSQVCEMRAERVALAIYLCAFMLPDEFSVLDFYDKYLESWMRGAHARITYDEAGLTSAIDPTSAVEVFYHLSDPAVAQAAARRLTPQPEGARRSRLRLSAERYGMVPRVYIEARHDCSVHLPLQRKMQEITSCTAIYGLDSDHAPQLSMPDALTDLLLTVTEHHARTIAVC</sequence>
<keyword evidence="3" id="KW-1185">Reference proteome</keyword>
<evidence type="ECO:0000259" key="1">
    <source>
        <dbReference type="Pfam" id="PF12697"/>
    </source>
</evidence>
<protein>
    <recommendedName>
        <fullName evidence="1">AB hydrolase-1 domain-containing protein</fullName>
    </recommendedName>
</protein>
<evidence type="ECO:0000313" key="3">
    <source>
        <dbReference type="Proteomes" id="UP000194137"/>
    </source>
</evidence>
<evidence type="ECO:0000313" key="2">
    <source>
        <dbReference type="EMBL" id="ARQ02616.1"/>
    </source>
</evidence>
<dbReference type="EMBL" id="CP021112">
    <property type="protein sequence ID" value="ARQ02616.1"/>
    <property type="molecule type" value="Genomic_DNA"/>
</dbReference>
<reference evidence="2 3" key="1">
    <citation type="submission" date="2017-05" db="EMBL/GenBank/DDBJ databases">
        <title>Full genome sequence of Pseudorhodoplanes sinuspersici.</title>
        <authorList>
            <person name="Dastgheib S.M.M."/>
            <person name="Shavandi M."/>
            <person name="Tirandaz H."/>
        </authorList>
    </citation>
    <scope>NUCLEOTIDE SEQUENCE [LARGE SCALE GENOMIC DNA]</scope>
    <source>
        <strain evidence="2 3">RIPI110</strain>
    </source>
</reference>
<name>A0A1W6ZZ42_9HYPH</name>
<dbReference type="Proteomes" id="UP000194137">
    <property type="component" value="Chromosome"/>
</dbReference>
<dbReference type="InterPro" id="IPR045889">
    <property type="entry name" value="MES/HNL"/>
</dbReference>
<dbReference type="Gene3D" id="3.40.50.1820">
    <property type="entry name" value="alpha/beta hydrolase"/>
    <property type="match status" value="1"/>
</dbReference>
<dbReference type="Pfam" id="PF12697">
    <property type="entry name" value="Abhydrolase_6"/>
    <property type="match status" value="1"/>
</dbReference>
<organism evidence="2 3">
    <name type="scientific">Pseudorhodoplanes sinuspersici</name>
    <dbReference type="NCBI Taxonomy" id="1235591"/>
    <lineage>
        <taxon>Bacteria</taxon>
        <taxon>Pseudomonadati</taxon>
        <taxon>Pseudomonadota</taxon>
        <taxon>Alphaproteobacteria</taxon>
        <taxon>Hyphomicrobiales</taxon>
        <taxon>Pseudorhodoplanes</taxon>
    </lineage>
</organism>
<dbReference type="GO" id="GO:0009694">
    <property type="term" value="P:jasmonic acid metabolic process"/>
    <property type="evidence" value="ECO:0007669"/>
    <property type="project" value="TreeGrafter"/>
</dbReference>
<dbReference type="GO" id="GO:0080031">
    <property type="term" value="F:methyl salicylate esterase activity"/>
    <property type="evidence" value="ECO:0007669"/>
    <property type="project" value="TreeGrafter"/>
</dbReference>
<dbReference type="AlphaFoldDB" id="A0A1W6ZZ42"/>